<dbReference type="AlphaFoldDB" id="A0A161VEW4"/>
<accession>A0A161VEW4</accession>
<reference evidence="1 2" key="1">
    <citation type="submission" date="2015-06" db="EMBL/GenBank/DDBJ databases">
        <title>Survival trade-offs in plant roots during colonization by closely related pathogenic and mutualistic fungi.</title>
        <authorList>
            <person name="Hacquard S."/>
            <person name="Kracher B."/>
            <person name="Hiruma K."/>
            <person name="Weinman A."/>
            <person name="Muench P."/>
            <person name="Garrido Oter R."/>
            <person name="Ver Loren van Themaat E."/>
            <person name="Dallerey J.-F."/>
            <person name="Damm U."/>
            <person name="Henrissat B."/>
            <person name="Lespinet O."/>
            <person name="Thon M."/>
            <person name="Kemen E."/>
            <person name="McHardy A.C."/>
            <person name="Schulze-Lefert P."/>
            <person name="O'Connell R.J."/>
        </authorList>
    </citation>
    <scope>NUCLEOTIDE SEQUENCE [LARGE SCALE GENOMIC DNA]</scope>
    <source>
        <strain evidence="1 2">MAFF 238704</strain>
    </source>
</reference>
<dbReference type="Proteomes" id="UP000076584">
    <property type="component" value="Unassembled WGS sequence"/>
</dbReference>
<dbReference type="Gene3D" id="3.40.50.1580">
    <property type="entry name" value="Nucleoside phosphorylase domain"/>
    <property type="match status" value="1"/>
</dbReference>
<comment type="caution">
    <text evidence="1">The sequence shown here is derived from an EMBL/GenBank/DDBJ whole genome shotgun (WGS) entry which is preliminary data.</text>
</comment>
<dbReference type="InterPro" id="IPR053137">
    <property type="entry name" value="NLR-like"/>
</dbReference>
<dbReference type="PANTHER" id="PTHR46082:SF6">
    <property type="entry name" value="AAA+ ATPASE DOMAIN-CONTAINING PROTEIN-RELATED"/>
    <property type="match status" value="1"/>
</dbReference>
<sequence>MGKVSAANEVVRLRSTYVGLEIAFLTGICGGVPSPGTDHEVLLGDVVIGKSIVQYDLGRQYPGKFRRKDGVEDNLSRLNKDVRSFLATYETQHGRNDLRRQITKVFEQVQQMAIDAQDRSCYDHTEINQAVPVVNPLRVTERSKRRARSSDVTSHIEC</sequence>
<organism evidence="1 2">
    <name type="scientific">Colletotrichum incanum</name>
    <name type="common">Soybean anthracnose fungus</name>
    <dbReference type="NCBI Taxonomy" id="1573173"/>
    <lineage>
        <taxon>Eukaryota</taxon>
        <taxon>Fungi</taxon>
        <taxon>Dikarya</taxon>
        <taxon>Ascomycota</taxon>
        <taxon>Pezizomycotina</taxon>
        <taxon>Sordariomycetes</taxon>
        <taxon>Hypocreomycetidae</taxon>
        <taxon>Glomerellales</taxon>
        <taxon>Glomerellaceae</taxon>
        <taxon>Colletotrichum</taxon>
        <taxon>Colletotrichum spaethianum species complex</taxon>
    </lineage>
</organism>
<dbReference type="SUPFAM" id="SSF53167">
    <property type="entry name" value="Purine and uridine phosphorylases"/>
    <property type="match status" value="1"/>
</dbReference>
<evidence type="ECO:0000313" key="2">
    <source>
        <dbReference type="Proteomes" id="UP000076584"/>
    </source>
</evidence>
<protein>
    <submittedName>
        <fullName evidence="1">Phosphorylase superfamily protein</fullName>
    </submittedName>
</protein>
<dbReference type="EMBL" id="LFIW01002484">
    <property type="protein sequence ID" value="KZL69424.1"/>
    <property type="molecule type" value="Genomic_DNA"/>
</dbReference>
<dbReference type="PANTHER" id="PTHR46082">
    <property type="entry name" value="ATP/GTP-BINDING PROTEIN-RELATED"/>
    <property type="match status" value="1"/>
</dbReference>
<dbReference type="STRING" id="1573173.A0A161VEW4"/>
<dbReference type="InterPro" id="IPR035994">
    <property type="entry name" value="Nucleoside_phosphorylase_sf"/>
</dbReference>
<dbReference type="GO" id="GO:0009116">
    <property type="term" value="P:nucleoside metabolic process"/>
    <property type="evidence" value="ECO:0007669"/>
    <property type="project" value="InterPro"/>
</dbReference>
<gene>
    <name evidence="1" type="ORF">CI238_13571</name>
</gene>
<name>A0A161VEW4_COLIC</name>
<dbReference type="GO" id="GO:0003824">
    <property type="term" value="F:catalytic activity"/>
    <property type="evidence" value="ECO:0007669"/>
    <property type="project" value="InterPro"/>
</dbReference>
<evidence type="ECO:0000313" key="1">
    <source>
        <dbReference type="EMBL" id="KZL69424.1"/>
    </source>
</evidence>
<keyword evidence="2" id="KW-1185">Reference proteome</keyword>
<proteinExistence type="predicted"/>